<dbReference type="Gene3D" id="3.40.50.2300">
    <property type="match status" value="1"/>
</dbReference>
<keyword evidence="7" id="KW-1185">Reference proteome</keyword>
<dbReference type="PANTHER" id="PTHR43214:SF43">
    <property type="entry name" value="TWO-COMPONENT RESPONSE REGULATOR"/>
    <property type="match status" value="1"/>
</dbReference>
<dbReference type="InterPro" id="IPR000792">
    <property type="entry name" value="Tscrpt_reg_LuxR_C"/>
</dbReference>
<dbReference type="CDD" id="cd17535">
    <property type="entry name" value="REC_NarL-like"/>
    <property type="match status" value="1"/>
</dbReference>
<dbReference type="STRING" id="1003.SAMN04488541_1001103"/>
<accession>A0A1I2ABN2</accession>
<keyword evidence="2 6" id="KW-0238">DNA-binding</keyword>
<feature type="domain" description="HTH luxR-type" evidence="4">
    <location>
        <begin position="143"/>
        <end position="208"/>
    </location>
</feature>
<feature type="modified residue" description="4-aspartylphosphate" evidence="3">
    <location>
        <position position="50"/>
    </location>
</feature>
<dbReference type="InterPro" id="IPR016032">
    <property type="entry name" value="Sig_transdc_resp-reg_C-effctor"/>
</dbReference>
<name>A0A1I2ABN2_9BACT</name>
<evidence type="ECO:0000259" key="5">
    <source>
        <dbReference type="PROSITE" id="PS50110"/>
    </source>
</evidence>
<dbReference type="PROSITE" id="PS50043">
    <property type="entry name" value="HTH_LUXR_2"/>
    <property type="match status" value="1"/>
</dbReference>
<evidence type="ECO:0000313" key="6">
    <source>
        <dbReference type="EMBL" id="SFE41199.1"/>
    </source>
</evidence>
<dbReference type="PANTHER" id="PTHR43214">
    <property type="entry name" value="TWO-COMPONENT RESPONSE REGULATOR"/>
    <property type="match status" value="1"/>
</dbReference>
<feature type="domain" description="Response regulatory" evidence="5">
    <location>
        <begin position="1"/>
        <end position="115"/>
    </location>
</feature>
<evidence type="ECO:0000259" key="4">
    <source>
        <dbReference type="PROSITE" id="PS50043"/>
    </source>
</evidence>
<reference evidence="6 7" key="1">
    <citation type="submission" date="2016-10" db="EMBL/GenBank/DDBJ databases">
        <authorList>
            <person name="de Groot N.N."/>
        </authorList>
    </citation>
    <scope>NUCLEOTIDE SEQUENCE [LARGE SCALE GENOMIC DNA]</scope>
    <source>
        <strain>GEY</strain>
        <strain evidence="7">DSM 9560</strain>
    </source>
</reference>
<dbReference type="GO" id="GO:0006355">
    <property type="term" value="P:regulation of DNA-templated transcription"/>
    <property type="evidence" value="ECO:0007669"/>
    <property type="project" value="InterPro"/>
</dbReference>
<dbReference type="EMBL" id="FONY01000001">
    <property type="protein sequence ID" value="SFE41199.1"/>
    <property type="molecule type" value="Genomic_DNA"/>
</dbReference>
<protein>
    <submittedName>
        <fullName evidence="6">DNA-binding response regulator, NarL/FixJ family, contains REC and HTH domains</fullName>
    </submittedName>
</protein>
<dbReference type="PROSITE" id="PS00622">
    <property type="entry name" value="HTH_LUXR_1"/>
    <property type="match status" value="1"/>
</dbReference>
<organism evidence="6 7">
    <name type="scientific">Thermoflexibacter ruber</name>
    <dbReference type="NCBI Taxonomy" id="1003"/>
    <lineage>
        <taxon>Bacteria</taxon>
        <taxon>Pseudomonadati</taxon>
        <taxon>Bacteroidota</taxon>
        <taxon>Cytophagia</taxon>
        <taxon>Cytophagales</taxon>
        <taxon>Thermoflexibacteraceae</taxon>
        <taxon>Thermoflexibacter</taxon>
    </lineage>
</organism>
<evidence type="ECO:0000256" key="2">
    <source>
        <dbReference type="ARBA" id="ARBA00023125"/>
    </source>
</evidence>
<dbReference type="SUPFAM" id="SSF46894">
    <property type="entry name" value="C-terminal effector domain of the bipartite response regulators"/>
    <property type="match status" value="1"/>
</dbReference>
<dbReference type="Proteomes" id="UP000199513">
    <property type="component" value="Unassembled WGS sequence"/>
</dbReference>
<dbReference type="AlphaFoldDB" id="A0A1I2ABN2"/>
<evidence type="ECO:0000256" key="3">
    <source>
        <dbReference type="PROSITE-ProRule" id="PRU00169"/>
    </source>
</evidence>
<sequence length="213" mass="24122">MLVDDHQIIRDGIKQLLTNESDIKVVAEASNVKEALKHLENVKPNIVMTDLSMPNGSGFDFIKSVTANYPEIKVVVLSMHVEEAYIRKAIELGVSGYMPKDISKYELVEAIQSVAKGEMYFSSTVSKVMMNNMVKKVRKSEQAAQATAKLTQREKEIVKLILDGMSSPEIADKLFISHRTVENHRANIMNKLKVRNTIELVKKVLENEFWDQD</sequence>
<proteinExistence type="predicted"/>
<dbReference type="GO" id="GO:0003677">
    <property type="term" value="F:DNA binding"/>
    <property type="evidence" value="ECO:0007669"/>
    <property type="project" value="UniProtKB-KW"/>
</dbReference>
<dbReference type="PRINTS" id="PR00038">
    <property type="entry name" value="HTHLUXR"/>
</dbReference>
<dbReference type="SUPFAM" id="SSF52172">
    <property type="entry name" value="CheY-like"/>
    <property type="match status" value="1"/>
</dbReference>
<dbReference type="SMART" id="SM00448">
    <property type="entry name" value="REC"/>
    <property type="match status" value="1"/>
</dbReference>
<dbReference type="InterPro" id="IPR058245">
    <property type="entry name" value="NreC/VraR/RcsB-like_REC"/>
</dbReference>
<dbReference type="PROSITE" id="PS50110">
    <property type="entry name" value="RESPONSE_REGULATORY"/>
    <property type="match status" value="1"/>
</dbReference>
<dbReference type="Pfam" id="PF00072">
    <property type="entry name" value="Response_reg"/>
    <property type="match status" value="1"/>
</dbReference>
<dbReference type="InterPro" id="IPR001789">
    <property type="entry name" value="Sig_transdc_resp-reg_receiver"/>
</dbReference>
<keyword evidence="1 3" id="KW-0597">Phosphoprotein</keyword>
<dbReference type="Pfam" id="PF00196">
    <property type="entry name" value="GerE"/>
    <property type="match status" value="1"/>
</dbReference>
<dbReference type="CDD" id="cd06170">
    <property type="entry name" value="LuxR_C_like"/>
    <property type="match status" value="1"/>
</dbReference>
<gene>
    <name evidence="6" type="ORF">SAMN04488541_1001103</name>
</gene>
<dbReference type="SMART" id="SM00421">
    <property type="entry name" value="HTH_LUXR"/>
    <property type="match status" value="1"/>
</dbReference>
<evidence type="ECO:0000256" key="1">
    <source>
        <dbReference type="ARBA" id="ARBA00022553"/>
    </source>
</evidence>
<dbReference type="InterPro" id="IPR011006">
    <property type="entry name" value="CheY-like_superfamily"/>
</dbReference>
<evidence type="ECO:0000313" key="7">
    <source>
        <dbReference type="Proteomes" id="UP000199513"/>
    </source>
</evidence>
<dbReference type="InterPro" id="IPR039420">
    <property type="entry name" value="WalR-like"/>
</dbReference>
<dbReference type="GO" id="GO:0000160">
    <property type="term" value="P:phosphorelay signal transduction system"/>
    <property type="evidence" value="ECO:0007669"/>
    <property type="project" value="InterPro"/>
</dbReference>